<feature type="non-terminal residue" evidence="1">
    <location>
        <position position="1"/>
    </location>
</feature>
<dbReference type="Proteomes" id="UP000053825">
    <property type="component" value="Unassembled WGS sequence"/>
</dbReference>
<proteinExistence type="predicted"/>
<gene>
    <name evidence="1" type="ORF">WH47_07200</name>
</gene>
<protein>
    <submittedName>
        <fullName evidence="1">Uncharacterized protein</fullName>
    </submittedName>
</protein>
<evidence type="ECO:0000313" key="1">
    <source>
        <dbReference type="EMBL" id="KOC71056.1"/>
    </source>
</evidence>
<dbReference type="AlphaFoldDB" id="A0A0L7RJY8"/>
<sequence>GSNSTTHDTKQLLEDVFPGRLNSKSGSIDRPPRSVGPIAPDFFLWNFSKSKVYANEPTTIRQHKMNISKEIATLLRNHESSSGRYRSPYLFSPI</sequence>
<accession>A0A0L7RJY8</accession>
<reference evidence="1 2" key="1">
    <citation type="submission" date="2015-07" db="EMBL/GenBank/DDBJ databases">
        <title>The genome of Habropoda laboriosa.</title>
        <authorList>
            <person name="Pan H."/>
            <person name="Kapheim K."/>
        </authorList>
    </citation>
    <scope>NUCLEOTIDE SEQUENCE [LARGE SCALE GENOMIC DNA]</scope>
    <source>
        <strain evidence="1">0110345459</strain>
    </source>
</reference>
<organism evidence="1 2">
    <name type="scientific">Habropoda laboriosa</name>
    <dbReference type="NCBI Taxonomy" id="597456"/>
    <lineage>
        <taxon>Eukaryota</taxon>
        <taxon>Metazoa</taxon>
        <taxon>Ecdysozoa</taxon>
        <taxon>Arthropoda</taxon>
        <taxon>Hexapoda</taxon>
        <taxon>Insecta</taxon>
        <taxon>Pterygota</taxon>
        <taxon>Neoptera</taxon>
        <taxon>Endopterygota</taxon>
        <taxon>Hymenoptera</taxon>
        <taxon>Apocrita</taxon>
        <taxon>Aculeata</taxon>
        <taxon>Apoidea</taxon>
        <taxon>Anthophila</taxon>
        <taxon>Apidae</taxon>
        <taxon>Habropoda</taxon>
    </lineage>
</organism>
<evidence type="ECO:0000313" key="2">
    <source>
        <dbReference type="Proteomes" id="UP000053825"/>
    </source>
</evidence>
<name>A0A0L7RJY8_9HYME</name>
<dbReference type="EMBL" id="KQ414580">
    <property type="protein sequence ID" value="KOC71056.1"/>
    <property type="molecule type" value="Genomic_DNA"/>
</dbReference>
<keyword evidence="2" id="KW-1185">Reference proteome</keyword>